<comment type="caution">
    <text evidence="4">The sequence shown here is derived from an EMBL/GenBank/DDBJ whole genome shotgun (WGS) entry which is preliminary data.</text>
</comment>
<reference evidence="4" key="1">
    <citation type="submission" date="2022-08" db="EMBL/GenBank/DDBJ databases">
        <title>Draft genome sequencing of Roseisolibacter agri AW1220.</title>
        <authorList>
            <person name="Tobiishi Y."/>
            <person name="Tonouchi A."/>
        </authorList>
    </citation>
    <scope>NUCLEOTIDE SEQUENCE</scope>
    <source>
        <strain evidence="4">AW1220</strain>
    </source>
</reference>
<proteinExistence type="inferred from homology"/>
<keyword evidence="2 3" id="KW-0479">Metal-binding</keyword>
<dbReference type="Gene3D" id="1.20.120.450">
    <property type="entry name" value="dinb family like domain"/>
    <property type="match status" value="1"/>
</dbReference>
<dbReference type="GO" id="GO:0046872">
    <property type="term" value="F:metal ion binding"/>
    <property type="evidence" value="ECO:0007669"/>
    <property type="project" value="UniProtKB-KW"/>
</dbReference>
<dbReference type="InterPro" id="IPR034660">
    <property type="entry name" value="DinB/YfiT-like"/>
</dbReference>
<dbReference type="PANTHER" id="PTHR37302">
    <property type="entry name" value="SLR1116 PROTEIN"/>
    <property type="match status" value="1"/>
</dbReference>
<organism evidence="4 5">
    <name type="scientific">Roseisolibacter agri</name>
    <dbReference type="NCBI Taxonomy" id="2014610"/>
    <lineage>
        <taxon>Bacteria</taxon>
        <taxon>Pseudomonadati</taxon>
        <taxon>Gemmatimonadota</taxon>
        <taxon>Gemmatimonadia</taxon>
        <taxon>Gemmatimonadales</taxon>
        <taxon>Gemmatimonadaceae</taxon>
        <taxon>Roseisolibacter</taxon>
    </lineage>
</organism>
<keyword evidence="5" id="KW-1185">Reference proteome</keyword>
<evidence type="ECO:0000256" key="3">
    <source>
        <dbReference type="PIRSR" id="PIRSR607837-1"/>
    </source>
</evidence>
<dbReference type="PANTHER" id="PTHR37302:SF3">
    <property type="entry name" value="DAMAGE-INDUCIBLE PROTEIN DINB"/>
    <property type="match status" value="1"/>
</dbReference>
<feature type="binding site" evidence="3">
    <location>
        <position position="49"/>
    </location>
    <ligand>
        <name>a divalent metal cation</name>
        <dbReference type="ChEBI" id="CHEBI:60240"/>
    </ligand>
</feature>
<accession>A0AA37QFM7</accession>
<dbReference type="EMBL" id="BRXS01000003">
    <property type="protein sequence ID" value="GLC25923.1"/>
    <property type="molecule type" value="Genomic_DNA"/>
</dbReference>
<dbReference type="RefSeq" id="WP_284350385.1">
    <property type="nucleotide sequence ID" value="NZ_BRXS01000003.1"/>
</dbReference>
<evidence type="ECO:0000313" key="5">
    <source>
        <dbReference type="Proteomes" id="UP001161325"/>
    </source>
</evidence>
<dbReference type="Pfam" id="PF05163">
    <property type="entry name" value="DinB"/>
    <property type="match status" value="1"/>
</dbReference>
<evidence type="ECO:0000313" key="4">
    <source>
        <dbReference type="EMBL" id="GLC25923.1"/>
    </source>
</evidence>
<dbReference type="Proteomes" id="UP001161325">
    <property type="component" value="Unassembled WGS sequence"/>
</dbReference>
<name>A0AA37QFM7_9BACT</name>
<feature type="binding site" evidence="3">
    <location>
        <position position="135"/>
    </location>
    <ligand>
        <name>a divalent metal cation</name>
        <dbReference type="ChEBI" id="CHEBI:60240"/>
    </ligand>
</feature>
<sequence length="169" mass="18478">MRVPDLVRLYDYDSWANARLLAAVARLTPEEFVRPVAGSYGSVRNTLVHVMSAEWGWVERCGGHARGERLTPERYPTPAALIAEWARVEGYARELLAGLTDDDLAREVAFSFGGPTSVATVGALLQHAALHAVHHRGQVALLLRELGHAPGNFDMLYFATEGGRTEGGR</sequence>
<evidence type="ECO:0000256" key="1">
    <source>
        <dbReference type="ARBA" id="ARBA00008635"/>
    </source>
</evidence>
<dbReference type="InterPro" id="IPR007837">
    <property type="entry name" value="DinB"/>
</dbReference>
<evidence type="ECO:0000256" key="2">
    <source>
        <dbReference type="ARBA" id="ARBA00022723"/>
    </source>
</evidence>
<dbReference type="SUPFAM" id="SSF109854">
    <property type="entry name" value="DinB/YfiT-like putative metalloenzymes"/>
    <property type="match status" value="1"/>
</dbReference>
<protein>
    <submittedName>
        <fullName evidence="4">Diguanylate cyclase</fullName>
    </submittedName>
</protein>
<dbReference type="AlphaFoldDB" id="A0AA37QFM7"/>
<feature type="binding site" evidence="3">
    <location>
        <position position="131"/>
    </location>
    <ligand>
        <name>a divalent metal cation</name>
        <dbReference type="ChEBI" id="CHEBI:60240"/>
    </ligand>
</feature>
<comment type="similarity">
    <text evidence="1">Belongs to the DinB family.</text>
</comment>
<gene>
    <name evidence="4" type="ORF">rosag_24360</name>
</gene>